<organism evidence="1 2">
    <name type="scientific">Adineta steineri</name>
    <dbReference type="NCBI Taxonomy" id="433720"/>
    <lineage>
        <taxon>Eukaryota</taxon>
        <taxon>Metazoa</taxon>
        <taxon>Spiralia</taxon>
        <taxon>Gnathifera</taxon>
        <taxon>Rotifera</taxon>
        <taxon>Eurotatoria</taxon>
        <taxon>Bdelloidea</taxon>
        <taxon>Adinetida</taxon>
        <taxon>Adinetidae</taxon>
        <taxon>Adineta</taxon>
    </lineage>
</organism>
<name>A0A820QU81_9BILA</name>
<proteinExistence type="predicted"/>
<dbReference type="Proteomes" id="UP000663881">
    <property type="component" value="Unassembled WGS sequence"/>
</dbReference>
<evidence type="ECO:0000313" key="2">
    <source>
        <dbReference type="Proteomes" id="UP000663881"/>
    </source>
</evidence>
<feature type="non-terminal residue" evidence="1">
    <location>
        <position position="113"/>
    </location>
</feature>
<dbReference type="EMBL" id="CAJOAY010031255">
    <property type="protein sequence ID" value="CAF4424619.1"/>
    <property type="molecule type" value="Genomic_DNA"/>
</dbReference>
<dbReference type="AlphaFoldDB" id="A0A820QU81"/>
<feature type="non-terminal residue" evidence="1">
    <location>
        <position position="1"/>
    </location>
</feature>
<evidence type="ECO:0000313" key="1">
    <source>
        <dbReference type="EMBL" id="CAF4424619.1"/>
    </source>
</evidence>
<gene>
    <name evidence="1" type="ORF">OKA104_LOCUS52728</name>
</gene>
<protein>
    <submittedName>
        <fullName evidence="1">Uncharacterized protein</fullName>
    </submittedName>
</protein>
<comment type="caution">
    <text evidence="1">The sequence shown here is derived from an EMBL/GenBank/DDBJ whole genome shotgun (WGS) entry which is preliminary data.</text>
</comment>
<sequence>FTSYIVGAGNYTFTITNTNGQFGFTVNTSSSYLSLTNDLANNLNYDSINLTDLTNRYMYRVKQIGVVVLNKTIPQLTLAIWSGLSLECQIMIDNLECLLTLPEKYRTHIEGLA</sequence>
<reference evidence="1" key="1">
    <citation type="submission" date="2021-02" db="EMBL/GenBank/DDBJ databases">
        <authorList>
            <person name="Nowell W R."/>
        </authorList>
    </citation>
    <scope>NUCLEOTIDE SEQUENCE</scope>
</reference>
<accession>A0A820QU81</accession>